<dbReference type="eggNOG" id="COG0561">
    <property type="taxonomic scope" value="Bacteria"/>
</dbReference>
<dbReference type="SUPFAM" id="SSF56784">
    <property type="entry name" value="HAD-like"/>
    <property type="match status" value="1"/>
</dbReference>
<dbReference type="PhylomeDB" id="Q2RVZ4"/>
<gene>
    <name evidence="1" type="ordered locus">Rru_A0900</name>
</gene>
<keyword evidence="2" id="KW-1185">Reference proteome</keyword>
<reference evidence="1 2" key="1">
    <citation type="journal article" date="2011" name="Stand. Genomic Sci.">
        <title>Complete genome sequence of Rhodospirillum rubrum type strain (S1).</title>
        <authorList>
            <person name="Munk A.C."/>
            <person name="Copeland A."/>
            <person name="Lucas S."/>
            <person name="Lapidus A."/>
            <person name="Del Rio T.G."/>
            <person name="Barry K."/>
            <person name="Detter J.C."/>
            <person name="Hammon N."/>
            <person name="Israni S."/>
            <person name="Pitluck S."/>
            <person name="Brettin T."/>
            <person name="Bruce D."/>
            <person name="Han C."/>
            <person name="Tapia R."/>
            <person name="Gilna P."/>
            <person name="Schmutz J."/>
            <person name="Larimer F."/>
            <person name="Land M."/>
            <person name="Kyrpides N.C."/>
            <person name="Mavromatis K."/>
            <person name="Richardson P."/>
            <person name="Rohde M."/>
            <person name="Goker M."/>
            <person name="Klenk H.P."/>
            <person name="Zhang Y."/>
            <person name="Roberts G.P."/>
            <person name="Reslewic S."/>
            <person name="Schwartz D.C."/>
        </authorList>
    </citation>
    <scope>NUCLEOTIDE SEQUENCE [LARGE SCALE GENOMIC DNA]</scope>
    <source>
        <strain evidence="2">ATCC 11170 / ATH 1.1.1 / DSM 467 / LMG 4362 / NCIMB 8255 / S1</strain>
    </source>
</reference>
<evidence type="ECO:0000313" key="2">
    <source>
        <dbReference type="Proteomes" id="UP000001929"/>
    </source>
</evidence>
<sequence length="254" mass="27270">MRRVVFVDLDDTLFQTARKNPGAQTLAALDKDGKPLSFQSTRQVAFLEWLSADAVIVPVTGRSVEAFRRVTLPLGPRAICSFGGVILGADGLPHPEWHRQMSQKAQATARVMELLDDMVAQVLARTGVDARHHIIHDAELALYLSIKHNGGSAEETARLAQALAPAVPEGWTTHLNGANMALLPPFLGKRAAVAFFLETQLGDGPLLTIGFGDSLTDLGFMSLCDYALTPSRSQILGFLNTTWPAVAAMADSAA</sequence>
<evidence type="ECO:0008006" key="3">
    <source>
        <dbReference type="Google" id="ProtNLM"/>
    </source>
</evidence>
<dbReference type="InterPro" id="IPR023214">
    <property type="entry name" value="HAD_sf"/>
</dbReference>
<dbReference type="EMBL" id="CP000230">
    <property type="protein sequence ID" value="ABC21701.1"/>
    <property type="molecule type" value="Genomic_DNA"/>
</dbReference>
<dbReference type="KEGG" id="rru:Rru_A0900"/>
<dbReference type="InterPro" id="IPR036412">
    <property type="entry name" value="HAD-like_sf"/>
</dbReference>
<dbReference type="InterPro" id="IPR024197">
    <property type="entry name" value="TPP-like"/>
</dbReference>
<evidence type="ECO:0000313" key="1">
    <source>
        <dbReference type="EMBL" id="ABC21701.1"/>
    </source>
</evidence>
<proteinExistence type="predicted"/>
<dbReference type="EnsemblBacteria" id="ABC21701">
    <property type="protein sequence ID" value="ABC21701"/>
    <property type="gene ID" value="Rru_A0900"/>
</dbReference>
<dbReference type="AlphaFoldDB" id="Q2RVZ4"/>
<dbReference type="RefSeq" id="WP_011388655.1">
    <property type="nucleotide sequence ID" value="NC_007643.1"/>
</dbReference>
<protein>
    <recommendedName>
        <fullName evidence="3">Sucrose phosphatase-like domain-containing protein</fullName>
    </recommendedName>
</protein>
<dbReference type="CDD" id="cd07520">
    <property type="entry name" value="HAD_like"/>
    <property type="match status" value="1"/>
</dbReference>
<dbReference type="HOGENOM" id="CLU_063840_0_0_5"/>
<accession>Q2RVZ4</accession>
<dbReference type="STRING" id="269796.Rru_A0900"/>
<organism evidence="1 2">
    <name type="scientific">Rhodospirillum rubrum (strain ATCC 11170 / ATH 1.1.1 / DSM 467 / LMG 4362 / NCIMB 8255 / S1)</name>
    <dbReference type="NCBI Taxonomy" id="269796"/>
    <lineage>
        <taxon>Bacteria</taxon>
        <taxon>Pseudomonadati</taxon>
        <taxon>Pseudomonadota</taxon>
        <taxon>Alphaproteobacteria</taxon>
        <taxon>Rhodospirillales</taxon>
        <taxon>Rhodospirillaceae</taxon>
        <taxon>Rhodospirillum</taxon>
    </lineage>
</organism>
<dbReference type="PIRSF" id="PIRSF030802">
    <property type="entry name" value="UCP030802"/>
    <property type="match status" value="1"/>
</dbReference>
<name>Q2RVZ4_RHORT</name>
<dbReference type="Gene3D" id="3.40.50.1000">
    <property type="entry name" value="HAD superfamily/HAD-like"/>
    <property type="match status" value="1"/>
</dbReference>
<dbReference type="Proteomes" id="UP000001929">
    <property type="component" value="Chromosome"/>
</dbReference>
<dbReference type="PATRIC" id="fig|269796.9.peg.956"/>